<dbReference type="Proteomes" id="UP001500920">
    <property type="component" value="Unassembled WGS sequence"/>
</dbReference>
<dbReference type="InterPro" id="IPR050086">
    <property type="entry name" value="MetN_ABC_transporter-like"/>
</dbReference>
<dbReference type="NCBIfam" id="TIGR02315">
    <property type="entry name" value="ABC_phnC"/>
    <property type="match status" value="1"/>
</dbReference>
<dbReference type="Gene3D" id="3.40.50.300">
    <property type="entry name" value="P-loop containing nucleotide triphosphate hydrolases"/>
    <property type="match status" value="1"/>
</dbReference>
<dbReference type="SMART" id="SM00382">
    <property type="entry name" value="AAA"/>
    <property type="match status" value="1"/>
</dbReference>
<dbReference type="PROSITE" id="PS00211">
    <property type="entry name" value="ABC_TRANSPORTER_1"/>
    <property type="match status" value="1"/>
</dbReference>
<feature type="compositionally biased region" description="Acidic residues" evidence="8">
    <location>
        <begin position="251"/>
        <end position="264"/>
    </location>
</feature>
<dbReference type="PANTHER" id="PTHR43166">
    <property type="entry name" value="AMINO ACID IMPORT ATP-BINDING PROTEIN"/>
    <property type="match status" value="1"/>
</dbReference>
<keyword evidence="11" id="KW-1185">Reference proteome</keyword>
<dbReference type="InterPro" id="IPR012693">
    <property type="entry name" value="ABC_transpr_PhnC"/>
</dbReference>
<dbReference type="EMBL" id="BAABCK010000011">
    <property type="protein sequence ID" value="GAA3716074.1"/>
    <property type="molecule type" value="Genomic_DNA"/>
</dbReference>
<evidence type="ECO:0000256" key="3">
    <source>
        <dbReference type="ARBA" id="ARBA00022741"/>
    </source>
</evidence>
<keyword evidence="3" id="KW-0547">Nucleotide-binding</keyword>
<dbReference type="InterPro" id="IPR003439">
    <property type="entry name" value="ABC_transporter-like_ATP-bd"/>
</dbReference>
<reference evidence="11" key="1">
    <citation type="journal article" date="2019" name="Int. J. Syst. Evol. Microbiol.">
        <title>The Global Catalogue of Microorganisms (GCM) 10K type strain sequencing project: providing services to taxonomists for standard genome sequencing and annotation.</title>
        <authorList>
            <consortium name="The Broad Institute Genomics Platform"/>
            <consortium name="The Broad Institute Genome Sequencing Center for Infectious Disease"/>
            <person name="Wu L."/>
            <person name="Ma J."/>
        </authorList>
    </citation>
    <scope>NUCLEOTIDE SEQUENCE [LARGE SCALE GENOMIC DNA]</scope>
    <source>
        <strain evidence="11">JCM 16981</strain>
    </source>
</reference>
<feature type="domain" description="ABC transporter" evidence="9">
    <location>
        <begin position="2"/>
        <end position="246"/>
    </location>
</feature>
<keyword evidence="1" id="KW-0813">Transport</keyword>
<evidence type="ECO:0000256" key="6">
    <source>
        <dbReference type="ARBA" id="ARBA00022967"/>
    </source>
</evidence>
<evidence type="ECO:0000256" key="5">
    <source>
        <dbReference type="ARBA" id="ARBA00022885"/>
    </source>
</evidence>
<evidence type="ECO:0000256" key="1">
    <source>
        <dbReference type="ARBA" id="ARBA00022448"/>
    </source>
</evidence>
<dbReference type="GO" id="GO:0005524">
    <property type="term" value="F:ATP binding"/>
    <property type="evidence" value="ECO:0007669"/>
    <property type="project" value="UniProtKB-KW"/>
</dbReference>
<dbReference type="PROSITE" id="PS50893">
    <property type="entry name" value="ABC_TRANSPORTER_2"/>
    <property type="match status" value="1"/>
</dbReference>
<dbReference type="PANTHER" id="PTHR43166:SF6">
    <property type="entry name" value="PHOSPHONATES IMPORT ATP-BINDING PROTEIN PHNC"/>
    <property type="match status" value="1"/>
</dbReference>
<accession>A0ABP7E9I7</accession>
<keyword evidence="4 10" id="KW-0067">ATP-binding</keyword>
<proteinExistence type="predicted"/>
<evidence type="ECO:0000256" key="8">
    <source>
        <dbReference type="SAM" id="MobiDB-lite"/>
    </source>
</evidence>
<dbReference type="Pfam" id="PF00005">
    <property type="entry name" value="ABC_tran"/>
    <property type="match status" value="1"/>
</dbReference>
<comment type="caution">
    <text evidence="10">The sequence shown here is derived from an EMBL/GenBank/DDBJ whole genome shotgun (WGS) entry which is preliminary data.</text>
</comment>
<keyword evidence="5" id="KW-0918">Phosphonate transport</keyword>
<name>A0ABP7E9I7_9STAP</name>
<evidence type="ECO:0000259" key="9">
    <source>
        <dbReference type="PROSITE" id="PS50893"/>
    </source>
</evidence>
<evidence type="ECO:0000256" key="4">
    <source>
        <dbReference type="ARBA" id="ARBA00022840"/>
    </source>
</evidence>
<dbReference type="InterPro" id="IPR003593">
    <property type="entry name" value="AAA+_ATPase"/>
</dbReference>
<keyword evidence="2" id="KW-1003">Cell membrane</keyword>
<evidence type="ECO:0000313" key="10">
    <source>
        <dbReference type="EMBL" id="GAA3716074.1"/>
    </source>
</evidence>
<sequence>MIEFKDVSLVYPNGHEGLKNINLNIPEGEFVVIVGMSGAGKSTLIRSINRMVTPTSGELIIGGENILKFKEPQLRKLRTGIGMIFQSYNIVKRMSVLRNVLAGRLGHIGTLRSIFGLFPQSDMRLAMDNLKRVGIDEKAYVRASNLSGGQQQRVSIARALTQQPSIILADEPVASLDPPTSHKVMKDLRRVSREDGLTTIVNLHFIDMAMEYADRIIGLRDGELVFDGPISEVDEQTFEEIYGRPIKEDDLIGNEEETDETAKD</sequence>
<evidence type="ECO:0000256" key="7">
    <source>
        <dbReference type="ARBA" id="ARBA00023136"/>
    </source>
</evidence>
<dbReference type="SUPFAM" id="SSF52540">
    <property type="entry name" value="P-loop containing nucleoside triphosphate hydrolases"/>
    <property type="match status" value="1"/>
</dbReference>
<dbReference type="InterPro" id="IPR017871">
    <property type="entry name" value="ABC_transporter-like_CS"/>
</dbReference>
<evidence type="ECO:0000313" key="11">
    <source>
        <dbReference type="Proteomes" id="UP001500920"/>
    </source>
</evidence>
<gene>
    <name evidence="10" type="primary">phnC</name>
    <name evidence="10" type="ORF">GCM10022378_03020</name>
</gene>
<feature type="region of interest" description="Disordered" evidence="8">
    <location>
        <begin position="244"/>
        <end position="264"/>
    </location>
</feature>
<dbReference type="RefSeq" id="WP_344700857.1">
    <property type="nucleotide sequence ID" value="NZ_BAABCK010000011.1"/>
</dbReference>
<dbReference type="CDD" id="cd03256">
    <property type="entry name" value="ABC_PhnC_transporter"/>
    <property type="match status" value="1"/>
</dbReference>
<keyword evidence="6" id="KW-1278">Translocase</keyword>
<organism evidence="10 11">
    <name type="scientific">Salinicoccus jeotgali</name>
    <dbReference type="NCBI Taxonomy" id="381634"/>
    <lineage>
        <taxon>Bacteria</taxon>
        <taxon>Bacillati</taxon>
        <taxon>Bacillota</taxon>
        <taxon>Bacilli</taxon>
        <taxon>Bacillales</taxon>
        <taxon>Staphylococcaceae</taxon>
        <taxon>Salinicoccus</taxon>
    </lineage>
</organism>
<protein>
    <submittedName>
        <fullName evidence="10">Phosphonate ABC transporter ATP-binding protein</fullName>
    </submittedName>
</protein>
<keyword evidence="7" id="KW-0472">Membrane</keyword>
<dbReference type="InterPro" id="IPR027417">
    <property type="entry name" value="P-loop_NTPase"/>
</dbReference>
<evidence type="ECO:0000256" key="2">
    <source>
        <dbReference type="ARBA" id="ARBA00022475"/>
    </source>
</evidence>